<feature type="compositionally biased region" description="Polar residues" evidence="1">
    <location>
        <begin position="149"/>
        <end position="161"/>
    </location>
</feature>
<sequence length="220" mass="24101">MFLGHVSRLGLMENYSKGILQSAKGIHERWWRRASLYEAGVQSGRTIEGRWSVKERLEHGAWRLHPDVDGLIWSRYGTAEVDIFASETSTHCPLCHSRVERTSARPQEALAQAWSACPLCGSPPTPLIRMTLDTEQQGGHKLSGEPVVSTASAGSHGASQGDQTFSLSWTYMAADSGSFPAMCIGSRDSHPVIRTVLTTRAPSTSSLYANLWHMNSSSSK</sequence>
<dbReference type="EMBL" id="SRLO01000008">
    <property type="protein sequence ID" value="TNN87987.1"/>
    <property type="molecule type" value="Genomic_DNA"/>
</dbReference>
<feature type="region of interest" description="Disordered" evidence="1">
    <location>
        <begin position="136"/>
        <end position="161"/>
    </location>
</feature>
<accession>A0A4Z2JDD8</accession>
<gene>
    <name evidence="2" type="ORF">EYF80_001951</name>
</gene>
<keyword evidence="3" id="KW-1185">Reference proteome</keyword>
<evidence type="ECO:0000313" key="3">
    <source>
        <dbReference type="Proteomes" id="UP000314294"/>
    </source>
</evidence>
<reference evidence="2 3" key="1">
    <citation type="submission" date="2019-03" db="EMBL/GenBank/DDBJ databases">
        <title>First draft genome of Liparis tanakae, snailfish: a comprehensive survey of snailfish specific genes.</title>
        <authorList>
            <person name="Kim W."/>
            <person name="Song I."/>
            <person name="Jeong J.-H."/>
            <person name="Kim D."/>
            <person name="Kim S."/>
            <person name="Ryu S."/>
            <person name="Song J.Y."/>
            <person name="Lee S.K."/>
        </authorList>
    </citation>
    <scope>NUCLEOTIDE SEQUENCE [LARGE SCALE GENOMIC DNA]</scope>
    <source>
        <tissue evidence="2">Muscle</tissue>
    </source>
</reference>
<organism evidence="2 3">
    <name type="scientific">Liparis tanakae</name>
    <name type="common">Tanaka's snailfish</name>
    <dbReference type="NCBI Taxonomy" id="230148"/>
    <lineage>
        <taxon>Eukaryota</taxon>
        <taxon>Metazoa</taxon>
        <taxon>Chordata</taxon>
        <taxon>Craniata</taxon>
        <taxon>Vertebrata</taxon>
        <taxon>Euteleostomi</taxon>
        <taxon>Actinopterygii</taxon>
        <taxon>Neopterygii</taxon>
        <taxon>Teleostei</taxon>
        <taxon>Neoteleostei</taxon>
        <taxon>Acanthomorphata</taxon>
        <taxon>Eupercaria</taxon>
        <taxon>Perciformes</taxon>
        <taxon>Cottioidei</taxon>
        <taxon>Cottales</taxon>
        <taxon>Liparidae</taxon>
        <taxon>Liparis</taxon>
    </lineage>
</organism>
<comment type="caution">
    <text evidence="2">The sequence shown here is derived from an EMBL/GenBank/DDBJ whole genome shotgun (WGS) entry which is preliminary data.</text>
</comment>
<protein>
    <submittedName>
        <fullName evidence="2">Uncharacterized protein</fullName>
    </submittedName>
</protein>
<evidence type="ECO:0000256" key="1">
    <source>
        <dbReference type="SAM" id="MobiDB-lite"/>
    </source>
</evidence>
<dbReference type="AlphaFoldDB" id="A0A4Z2JDD8"/>
<name>A0A4Z2JDD8_9TELE</name>
<dbReference type="OrthoDB" id="7756796at2759"/>
<dbReference type="Proteomes" id="UP000314294">
    <property type="component" value="Unassembled WGS sequence"/>
</dbReference>
<proteinExistence type="predicted"/>
<evidence type="ECO:0000313" key="2">
    <source>
        <dbReference type="EMBL" id="TNN87987.1"/>
    </source>
</evidence>